<evidence type="ECO:0000313" key="4">
    <source>
        <dbReference type="Proteomes" id="UP001555342"/>
    </source>
</evidence>
<dbReference type="Gene3D" id="3.30.450.90">
    <property type="match status" value="1"/>
</dbReference>
<dbReference type="EMBL" id="JBFMVT010000002">
    <property type="protein sequence ID" value="MEW7312249.1"/>
    <property type="molecule type" value="Genomic_DNA"/>
</dbReference>
<feature type="domain" description="Bacterial type II secretion system protein E" evidence="2">
    <location>
        <begin position="190"/>
        <end position="204"/>
    </location>
</feature>
<dbReference type="Pfam" id="PF00437">
    <property type="entry name" value="T2SSE"/>
    <property type="match status" value="1"/>
</dbReference>
<dbReference type="Proteomes" id="UP001555342">
    <property type="component" value="Unassembled WGS sequence"/>
</dbReference>
<comment type="similarity">
    <text evidence="1">Belongs to the GSP E family.</text>
</comment>
<protein>
    <submittedName>
        <fullName evidence="3">Type IV pilus twitching motility protein PilT</fullName>
    </submittedName>
</protein>
<dbReference type="NCBIfam" id="TIGR01420">
    <property type="entry name" value="pilT_fam"/>
    <property type="match status" value="1"/>
</dbReference>
<dbReference type="InterPro" id="IPR050921">
    <property type="entry name" value="T4SS_GSP_E_ATPase"/>
</dbReference>
<comment type="caution">
    <text evidence="3">The sequence shown here is derived from an EMBL/GenBank/DDBJ whole genome shotgun (WGS) entry which is preliminary data.</text>
</comment>
<reference evidence="3 4" key="1">
    <citation type="submission" date="2024-07" db="EMBL/GenBank/DDBJ databases">
        <authorList>
            <person name="Wang L."/>
        </authorList>
    </citation>
    <scope>NUCLEOTIDE SEQUENCE [LARGE SCALE GENOMIC DNA]</scope>
    <source>
        <strain evidence="3 4">WL359</strain>
    </source>
</reference>
<dbReference type="InterPro" id="IPR003593">
    <property type="entry name" value="AAA+_ATPase"/>
</dbReference>
<dbReference type="PANTHER" id="PTHR30486">
    <property type="entry name" value="TWITCHING MOTILITY PROTEIN PILT"/>
    <property type="match status" value="1"/>
</dbReference>
<dbReference type="PROSITE" id="PS00662">
    <property type="entry name" value="T2SP_E"/>
    <property type="match status" value="1"/>
</dbReference>
<organism evidence="3 4">
    <name type="scientific">Buttiauxella gaviniae</name>
    <dbReference type="NCBI Taxonomy" id="82990"/>
    <lineage>
        <taxon>Bacteria</taxon>
        <taxon>Pseudomonadati</taxon>
        <taxon>Pseudomonadota</taxon>
        <taxon>Gammaproteobacteria</taxon>
        <taxon>Enterobacterales</taxon>
        <taxon>Enterobacteriaceae</taxon>
        <taxon>Buttiauxella</taxon>
    </lineage>
</organism>
<evidence type="ECO:0000313" key="3">
    <source>
        <dbReference type="EMBL" id="MEW7312249.1"/>
    </source>
</evidence>
<dbReference type="SUPFAM" id="SSF52540">
    <property type="entry name" value="P-loop containing nucleoside triphosphate hydrolases"/>
    <property type="match status" value="1"/>
</dbReference>
<dbReference type="InterPro" id="IPR006321">
    <property type="entry name" value="PilT/PilU"/>
</dbReference>
<dbReference type="RefSeq" id="WP_367594505.1">
    <property type="nucleotide sequence ID" value="NZ_JBFMVT010000002.1"/>
</dbReference>
<keyword evidence="4" id="KW-1185">Reference proteome</keyword>
<accession>A0ABV3NRU5</accession>
<dbReference type="Gene3D" id="3.40.50.300">
    <property type="entry name" value="P-loop containing nucleotide triphosphate hydrolases"/>
    <property type="match status" value="1"/>
</dbReference>
<sequence length="343" mass="37818">MDIEEIVALSVKHNASDLHLCAKLPARWRRQGRLENLPESAPEPDTLLDAWITQEQREHLKDNGQLDFAVTLKGGMRLRANAFRQLQGYSLALRLLASHSPQLDALHAPGLIPELLKLPDGLILVTGATGSGKSTTLAAMVDHLNQNLDGHILTLEDPIEFVHHSQRCLIQQREPGLHCHSFAAGLRAALREDPDVILLGELRDSETIRLALTAAETGHLVLATLHTRGAAQAVERLVDVFPAEEKNMVRSQLAGSLKAVLAQKLVPDLHGGRVALYELLVNTPAIASLIREGKTHQLPGQIQTGQQYGMQSFAQSEVVMRAQGRLGEKQDNHRDWQDEKWPS</sequence>
<dbReference type="InterPro" id="IPR001482">
    <property type="entry name" value="T2SS/T4SS_dom"/>
</dbReference>
<dbReference type="SMART" id="SM00382">
    <property type="entry name" value="AAA"/>
    <property type="match status" value="1"/>
</dbReference>
<gene>
    <name evidence="3" type="ORF">AB1E22_05920</name>
</gene>
<proteinExistence type="inferred from homology"/>
<evidence type="ECO:0000259" key="2">
    <source>
        <dbReference type="PROSITE" id="PS00662"/>
    </source>
</evidence>
<evidence type="ECO:0000256" key="1">
    <source>
        <dbReference type="ARBA" id="ARBA00006611"/>
    </source>
</evidence>
<name>A0ABV3NRU5_9ENTR</name>
<dbReference type="CDD" id="cd01131">
    <property type="entry name" value="PilT"/>
    <property type="match status" value="1"/>
</dbReference>
<dbReference type="PANTHER" id="PTHR30486:SF6">
    <property type="entry name" value="TYPE IV PILUS RETRACTATION ATPASE PILT"/>
    <property type="match status" value="1"/>
</dbReference>
<dbReference type="InterPro" id="IPR027417">
    <property type="entry name" value="P-loop_NTPase"/>
</dbReference>